<gene>
    <name evidence="2" type="ORF">TNCT_319941</name>
</gene>
<name>A0A8X6LT60_TRICU</name>
<sequence length="180" mass="19443">MCFIACVLLVILYTSVDSTTAIASENIVNPSSGTTGSATNSFVTSFLEAVKSSNTLAEIFDFRQLSGQQVAENIYKGAVSTLSSWGATNAENYAALTTKHIPKNLSTLPWETFIRVYGSSMANYLASEGILNERNADMLAKAYAKSYKYFATNEETKIAATKLGLLTFAASLTQLTAERE</sequence>
<organism evidence="2 3">
    <name type="scientific">Trichonephila clavata</name>
    <name type="common">Joro spider</name>
    <name type="synonym">Nephila clavata</name>
    <dbReference type="NCBI Taxonomy" id="2740835"/>
    <lineage>
        <taxon>Eukaryota</taxon>
        <taxon>Metazoa</taxon>
        <taxon>Ecdysozoa</taxon>
        <taxon>Arthropoda</taxon>
        <taxon>Chelicerata</taxon>
        <taxon>Arachnida</taxon>
        <taxon>Araneae</taxon>
        <taxon>Araneomorphae</taxon>
        <taxon>Entelegynae</taxon>
        <taxon>Araneoidea</taxon>
        <taxon>Nephilidae</taxon>
        <taxon>Trichonephila</taxon>
    </lineage>
</organism>
<comment type="caution">
    <text evidence="2">The sequence shown here is derived from an EMBL/GenBank/DDBJ whole genome shotgun (WGS) entry which is preliminary data.</text>
</comment>
<reference evidence="2" key="1">
    <citation type="submission" date="2020-07" db="EMBL/GenBank/DDBJ databases">
        <title>Multicomponent nature underlies the extraordinary mechanical properties of spider dragline silk.</title>
        <authorList>
            <person name="Kono N."/>
            <person name="Nakamura H."/>
            <person name="Mori M."/>
            <person name="Yoshida Y."/>
            <person name="Ohtoshi R."/>
            <person name="Malay A.D."/>
            <person name="Moran D.A.P."/>
            <person name="Tomita M."/>
            <person name="Numata K."/>
            <person name="Arakawa K."/>
        </authorList>
    </citation>
    <scope>NUCLEOTIDE SEQUENCE</scope>
</reference>
<dbReference type="Gene3D" id="1.10.274.60">
    <property type="entry name" value="Spidroin, repetitive domain"/>
    <property type="match status" value="1"/>
</dbReference>
<evidence type="ECO:0000256" key="1">
    <source>
        <dbReference type="SAM" id="SignalP"/>
    </source>
</evidence>
<keyword evidence="3" id="KW-1185">Reference proteome</keyword>
<feature type="signal peptide" evidence="1">
    <location>
        <begin position="1"/>
        <end position="18"/>
    </location>
</feature>
<evidence type="ECO:0000313" key="3">
    <source>
        <dbReference type="Proteomes" id="UP000887116"/>
    </source>
</evidence>
<dbReference type="Proteomes" id="UP000887116">
    <property type="component" value="Unassembled WGS sequence"/>
</dbReference>
<dbReference type="OrthoDB" id="6435081at2759"/>
<dbReference type="InterPro" id="IPR043070">
    <property type="entry name" value="Spidroin_repeat"/>
</dbReference>
<feature type="chain" id="PRO_5036479584" evidence="1">
    <location>
        <begin position="19"/>
        <end position="180"/>
    </location>
</feature>
<accession>A0A8X6LT60</accession>
<protein>
    <submittedName>
        <fullName evidence="2">Uncharacterized protein</fullName>
    </submittedName>
</protein>
<keyword evidence="1" id="KW-0732">Signal</keyword>
<proteinExistence type="predicted"/>
<dbReference type="EMBL" id="BMAO01007957">
    <property type="protein sequence ID" value="GFR19747.1"/>
    <property type="molecule type" value="Genomic_DNA"/>
</dbReference>
<dbReference type="AlphaFoldDB" id="A0A8X6LT60"/>
<evidence type="ECO:0000313" key="2">
    <source>
        <dbReference type="EMBL" id="GFR19747.1"/>
    </source>
</evidence>